<protein>
    <submittedName>
        <fullName evidence="1">14723_t:CDS:1</fullName>
    </submittedName>
</protein>
<sequence length="162" mass="18385">LIKLKKLGPEFTEKHPKSIYTSRAFSMKSLMKSLNMKQGYISKEYEYDINTQSSSLANKNSNIQYQDAGYANLSLNEYTSNELEFDISRQPAIDVKSSTQNASNTLHQSGTYNIPINSSISSENFSRKRDIEESEINSQVKGKRVKTGDSLISEYLNIDFTE</sequence>
<feature type="non-terminal residue" evidence="1">
    <location>
        <position position="1"/>
    </location>
</feature>
<name>A0A9W4SXQ4_9GLOM</name>
<organism evidence="1 2">
    <name type="scientific">Funneliformis geosporum</name>
    <dbReference type="NCBI Taxonomy" id="1117311"/>
    <lineage>
        <taxon>Eukaryota</taxon>
        <taxon>Fungi</taxon>
        <taxon>Fungi incertae sedis</taxon>
        <taxon>Mucoromycota</taxon>
        <taxon>Glomeromycotina</taxon>
        <taxon>Glomeromycetes</taxon>
        <taxon>Glomerales</taxon>
        <taxon>Glomeraceae</taxon>
        <taxon>Funneliformis</taxon>
    </lineage>
</organism>
<keyword evidence="2" id="KW-1185">Reference proteome</keyword>
<reference evidence="1" key="1">
    <citation type="submission" date="2022-08" db="EMBL/GenBank/DDBJ databases">
        <authorList>
            <person name="Kallberg Y."/>
            <person name="Tangrot J."/>
            <person name="Rosling A."/>
        </authorList>
    </citation>
    <scope>NUCLEOTIDE SEQUENCE</scope>
    <source>
        <strain evidence="1">Wild A</strain>
    </source>
</reference>
<accession>A0A9W4SXQ4</accession>
<dbReference type="AlphaFoldDB" id="A0A9W4SXQ4"/>
<evidence type="ECO:0000313" key="1">
    <source>
        <dbReference type="EMBL" id="CAI2184739.1"/>
    </source>
</evidence>
<dbReference type="EMBL" id="CAMKVN010003442">
    <property type="protein sequence ID" value="CAI2184739.1"/>
    <property type="molecule type" value="Genomic_DNA"/>
</dbReference>
<gene>
    <name evidence="1" type="ORF">FWILDA_LOCUS11727</name>
</gene>
<proteinExistence type="predicted"/>
<dbReference type="OrthoDB" id="2336939at2759"/>
<comment type="caution">
    <text evidence="1">The sequence shown here is derived from an EMBL/GenBank/DDBJ whole genome shotgun (WGS) entry which is preliminary data.</text>
</comment>
<evidence type="ECO:0000313" key="2">
    <source>
        <dbReference type="Proteomes" id="UP001153678"/>
    </source>
</evidence>
<dbReference type="Proteomes" id="UP001153678">
    <property type="component" value="Unassembled WGS sequence"/>
</dbReference>